<feature type="region of interest" description="Disordered" evidence="4">
    <location>
        <begin position="238"/>
        <end position="267"/>
    </location>
</feature>
<dbReference type="Gene3D" id="3.30.70.330">
    <property type="match status" value="1"/>
</dbReference>
<keyword evidence="2" id="KW-0802">TPR repeat</keyword>
<dbReference type="SMART" id="SM00360">
    <property type="entry name" value="RRM"/>
    <property type="match status" value="1"/>
</dbReference>
<dbReference type="InterPro" id="IPR019734">
    <property type="entry name" value="TPR_rpt"/>
</dbReference>
<dbReference type="GO" id="GO:0003723">
    <property type="term" value="F:RNA binding"/>
    <property type="evidence" value="ECO:0007669"/>
    <property type="project" value="UniProtKB-UniRule"/>
</dbReference>
<dbReference type="SUPFAM" id="SSF48452">
    <property type="entry name" value="TPR-like"/>
    <property type="match status" value="1"/>
</dbReference>
<feature type="compositionally biased region" description="Polar residues" evidence="4">
    <location>
        <begin position="471"/>
        <end position="486"/>
    </location>
</feature>
<feature type="region of interest" description="Disordered" evidence="4">
    <location>
        <begin position="448"/>
        <end position="486"/>
    </location>
</feature>
<accession>A0ABD0X3J2</accession>
<dbReference type="Proteomes" id="UP001557470">
    <property type="component" value="Unassembled WGS sequence"/>
</dbReference>
<sequence length="626" mass="70371">MSGRKFANARAVKPGPRDHHMMPPVMEFVTVNSLGQHFGFLGFDYPIPDCCHMVEFEEHHSRKSCRGFSRNVLEASSSSYQRPSYQTRRRYSPPPTPKPNPVDCAAKAAELLAEEEKAKEKAEKRRIKRSKQKERKRLEKLNKEQQNPVKNAKVNNVDPEESKSVNEKSNKTSASKEEIRAPPPQYWSDTSSSECSSEEDDEDEDDDVYISSEELDMTSSFVSKAAEIAARKLQQNATRECKQGEKKQSANDQLKEKPKEEQKDVQEVSSPLTSIEYIIQRSKELAVTGNEFAAIGRYDVAVKYFTAAIKCNPTDFRLFCNRAFCYEKLQQYDKALADAELALSMSPQWLKGLFRKARALAGLKRYDEAVKALHAVLKQDPSSVDAAKELMTVQITQLMGLGFSREQSSNALIIHGTVEESLKALSKISGSLNMSGYPAVAQPVAVGGAHNSSRAVPPSASPRPQQVPQRFYNNTTQPHTPMSVSNNRHDEIKLYPIWVGNLVPSVTEATIKKLFEGAGHIHSMKILWDKRCAFINYIDPDCCENARTLHGRELDGAKISVRYPDRNPTHLGIAKDAQKAEDLPVINSRECFFWRNMGCNRRPSCPYRHIPEHHGVDRGKGKSSAQ</sequence>
<evidence type="ECO:0000259" key="5">
    <source>
        <dbReference type="PROSITE" id="PS50102"/>
    </source>
</evidence>
<keyword evidence="3" id="KW-0863">Zinc-finger</keyword>
<feature type="region of interest" description="Disordered" evidence="4">
    <location>
        <begin position="76"/>
        <end position="103"/>
    </location>
</feature>
<keyword evidence="3" id="KW-0862">Zinc</keyword>
<dbReference type="PROSITE" id="PS50102">
    <property type="entry name" value="RRM"/>
    <property type="match status" value="1"/>
</dbReference>
<keyword evidence="1" id="KW-0694">RNA-binding</keyword>
<feature type="domain" description="RRM" evidence="5">
    <location>
        <begin position="495"/>
        <end position="566"/>
    </location>
</feature>
<keyword evidence="3" id="KW-0479">Metal-binding</keyword>
<dbReference type="Pfam" id="PF00076">
    <property type="entry name" value="RRM_1"/>
    <property type="match status" value="1"/>
</dbReference>
<keyword evidence="8" id="KW-1185">Reference proteome</keyword>
<name>A0ABD0X3J2_UMBPY</name>
<feature type="compositionally biased region" description="Basic and acidic residues" evidence="4">
    <location>
        <begin position="239"/>
        <end position="266"/>
    </location>
</feature>
<dbReference type="InterPro" id="IPR035979">
    <property type="entry name" value="RBD_domain_sf"/>
</dbReference>
<dbReference type="Pfam" id="PF13431">
    <property type="entry name" value="TPR_17"/>
    <property type="match status" value="1"/>
</dbReference>
<dbReference type="Gene3D" id="1.25.40.10">
    <property type="entry name" value="Tetratricopeptide repeat domain"/>
    <property type="match status" value="1"/>
</dbReference>
<dbReference type="InterPro" id="IPR000571">
    <property type="entry name" value="Znf_CCCH"/>
</dbReference>
<dbReference type="InterPro" id="IPR012677">
    <property type="entry name" value="Nucleotide-bd_a/b_plait_sf"/>
</dbReference>
<feature type="zinc finger region" description="C3H1-type" evidence="3">
    <location>
        <begin position="586"/>
        <end position="612"/>
    </location>
</feature>
<feature type="compositionally biased region" description="Basic residues" evidence="4">
    <location>
        <begin position="124"/>
        <end position="135"/>
    </location>
</feature>
<feature type="region of interest" description="Disordered" evidence="4">
    <location>
        <begin position="115"/>
        <end position="206"/>
    </location>
</feature>
<organism evidence="7 8">
    <name type="scientific">Umbra pygmaea</name>
    <name type="common">Eastern mudminnow</name>
    <dbReference type="NCBI Taxonomy" id="75934"/>
    <lineage>
        <taxon>Eukaryota</taxon>
        <taxon>Metazoa</taxon>
        <taxon>Chordata</taxon>
        <taxon>Craniata</taxon>
        <taxon>Vertebrata</taxon>
        <taxon>Euteleostomi</taxon>
        <taxon>Actinopterygii</taxon>
        <taxon>Neopterygii</taxon>
        <taxon>Teleostei</taxon>
        <taxon>Protacanthopterygii</taxon>
        <taxon>Esociformes</taxon>
        <taxon>Umbridae</taxon>
        <taxon>Umbra</taxon>
    </lineage>
</organism>
<evidence type="ECO:0000259" key="6">
    <source>
        <dbReference type="PROSITE" id="PS50103"/>
    </source>
</evidence>
<dbReference type="InterPro" id="IPR011990">
    <property type="entry name" value="TPR-like_helical_dom_sf"/>
</dbReference>
<dbReference type="SMART" id="SM00028">
    <property type="entry name" value="TPR"/>
    <property type="match status" value="3"/>
</dbReference>
<evidence type="ECO:0000256" key="2">
    <source>
        <dbReference type="PROSITE-ProRule" id="PRU00339"/>
    </source>
</evidence>
<feature type="domain" description="C3H1-type" evidence="6">
    <location>
        <begin position="586"/>
        <end position="612"/>
    </location>
</feature>
<feature type="region of interest" description="Disordered" evidence="4">
    <location>
        <begin position="1"/>
        <end position="21"/>
    </location>
</feature>
<dbReference type="GO" id="GO:0008270">
    <property type="term" value="F:zinc ion binding"/>
    <property type="evidence" value="ECO:0007669"/>
    <property type="project" value="UniProtKB-KW"/>
</dbReference>
<gene>
    <name evidence="7" type="ORF">UPYG_G00243000</name>
</gene>
<dbReference type="EMBL" id="JAGEUA010000007">
    <property type="protein sequence ID" value="KAL0970507.1"/>
    <property type="molecule type" value="Genomic_DNA"/>
</dbReference>
<dbReference type="SUPFAM" id="SSF54928">
    <property type="entry name" value="RNA-binding domain, RBD"/>
    <property type="match status" value="1"/>
</dbReference>
<dbReference type="AlphaFoldDB" id="A0ABD0X3J2"/>
<dbReference type="PANTHER" id="PTHR47678">
    <property type="entry name" value="TETRATRICOPEPTIDE REPEAT PROTEIN 31"/>
    <property type="match status" value="1"/>
</dbReference>
<comment type="caution">
    <text evidence="7">The sequence shown here is derived from an EMBL/GenBank/DDBJ whole genome shotgun (WGS) entry which is preliminary data.</text>
</comment>
<evidence type="ECO:0008006" key="9">
    <source>
        <dbReference type="Google" id="ProtNLM"/>
    </source>
</evidence>
<dbReference type="CDD" id="cd00590">
    <property type="entry name" value="RRM_SF"/>
    <property type="match status" value="1"/>
</dbReference>
<evidence type="ECO:0000256" key="1">
    <source>
        <dbReference type="PROSITE-ProRule" id="PRU00176"/>
    </source>
</evidence>
<dbReference type="Pfam" id="PF13174">
    <property type="entry name" value="TPR_6"/>
    <property type="match status" value="1"/>
</dbReference>
<feature type="compositionally biased region" description="Acidic residues" evidence="4">
    <location>
        <begin position="196"/>
        <end position="206"/>
    </location>
</feature>
<protein>
    <recommendedName>
        <fullName evidence="9">Tetratricopeptide repeat protein 31</fullName>
    </recommendedName>
</protein>
<dbReference type="PROSITE" id="PS50005">
    <property type="entry name" value="TPR"/>
    <property type="match status" value="1"/>
</dbReference>
<dbReference type="PANTHER" id="PTHR47678:SF1">
    <property type="entry name" value="TETRATRICOPEPTIDE REPEAT PROTEIN 31"/>
    <property type="match status" value="1"/>
</dbReference>
<evidence type="ECO:0000256" key="3">
    <source>
        <dbReference type="PROSITE-ProRule" id="PRU00723"/>
    </source>
</evidence>
<dbReference type="CDD" id="cd14270">
    <property type="entry name" value="UBA"/>
    <property type="match status" value="1"/>
</dbReference>
<dbReference type="InterPro" id="IPR000504">
    <property type="entry name" value="RRM_dom"/>
</dbReference>
<feature type="compositionally biased region" description="Low complexity" evidence="4">
    <location>
        <begin position="448"/>
        <end position="470"/>
    </location>
</feature>
<evidence type="ECO:0000256" key="4">
    <source>
        <dbReference type="SAM" id="MobiDB-lite"/>
    </source>
</evidence>
<feature type="compositionally biased region" description="Basic and acidic residues" evidence="4">
    <location>
        <begin position="160"/>
        <end position="180"/>
    </location>
</feature>
<reference evidence="7 8" key="1">
    <citation type="submission" date="2024-06" db="EMBL/GenBank/DDBJ databases">
        <authorList>
            <person name="Pan Q."/>
            <person name="Wen M."/>
            <person name="Jouanno E."/>
            <person name="Zahm M."/>
            <person name="Klopp C."/>
            <person name="Cabau C."/>
            <person name="Louis A."/>
            <person name="Berthelot C."/>
            <person name="Parey E."/>
            <person name="Roest Crollius H."/>
            <person name="Montfort J."/>
            <person name="Robinson-Rechavi M."/>
            <person name="Bouchez O."/>
            <person name="Lampietro C."/>
            <person name="Lopez Roques C."/>
            <person name="Donnadieu C."/>
            <person name="Postlethwait J."/>
            <person name="Bobe J."/>
            <person name="Verreycken H."/>
            <person name="Guiguen Y."/>
        </authorList>
    </citation>
    <scope>NUCLEOTIDE SEQUENCE [LARGE SCALE GENOMIC DNA]</scope>
    <source>
        <strain evidence="7">Up_M1</strain>
        <tissue evidence="7">Testis</tissue>
    </source>
</reference>
<dbReference type="PROSITE" id="PS50103">
    <property type="entry name" value="ZF_C3H1"/>
    <property type="match status" value="1"/>
</dbReference>
<feature type="repeat" description="TPR" evidence="2">
    <location>
        <begin position="282"/>
        <end position="315"/>
    </location>
</feature>
<evidence type="ECO:0000313" key="7">
    <source>
        <dbReference type="EMBL" id="KAL0970507.1"/>
    </source>
</evidence>
<proteinExistence type="predicted"/>
<evidence type="ECO:0000313" key="8">
    <source>
        <dbReference type="Proteomes" id="UP001557470"/>
    </source>
</evidence>
<feature type="compositionally biased region" description="Polar residues" evidence="4">
    <location>
        <begin position="76"/>
        <end position="86"/>
    </location>
</feature>